<gene>
    <name evidence="2" type="ORF">PGLA1383_LOCUS11592</name>
</gene>
<keyword evidence="3" id="KW-1185">Reference proteome</keyword>
<dbReference type="Proteomes" id="UP000654075">
    <property type="component" value="Unassembled WGS sequence"/>
</dbReference>
<evidence type="ECO:0000313" key="2">
    <source>
        <dbReference type="EMBL" id="CAE8592978.1"/>
    </source>
</evidence>
<proteinExistence type="predicted"/>
<dbReference type="AlphaFoldDB" id="A0A813E5R9"/>
<protein>
    <submittedName>
        <fullName evidence="2">Uncharacterized protein</fullName>
    </submittedName>
</protein>
<comment type="caution">
    <text evidence="2">The sequence shown here is derived from an EMBL/GenBank/DDBJ whole genome shotgun (WGS) entry which is preliminary data.</text>
</comment>
<name>A0A813E5R9_POLGL</name>
<accession>A0A813E5R9</accession>
<evidence type="ECO:0000256" key="1">
    <source>
        <dbReference type="SAM" id="MobiDB-lite"/>
    </source>
</evidence>
<evidence type="ECO:0000313" key="3">
    <source>
        <dbReference type="Proteomes" id="UP000654075"/>
    </source>
</evidence>
<dbReference type="EMBL" id="CAJNNV010006016">
    <property type="protein sequence ID" value="CAE8592978.1"/>
    <property type="molecule type" value="Genomic_DNA"/>
</dbReference>
<sequence>MSKIGTGVVQLRPGSCQQQNRAPWPCDIPSSRRISSLSSQVSVGLAGVHKMSSLYYLRKNRQQQQQQQQQQRCLTQSLQIVGHGKTAENRHSQFMPDQRGRATPPTHTHNCMHPLTCVSLLALSRASCGAG</sequence>
<feature type="region of interest" description="Disordered" evidence="1">
    <location>
        <begin position="86"/>
        <end position="105"/>
    </location>
</feature>
<reference evidence="2" key="1">
    <citation type="submission" date="2021-02" db="EMBL/GenBank/DDBJ databases">
        <authorList>
            <person name="Dougan E. K."/>
            <person name="Rhodes N."/>
            <person name="Thang M."/>
            <person name="Chan C."/>
        </authorList>
    </citation>
    <scope>NUCLEOTIDE SEQUENCE</scope>
</reference>
<organism evidence="2 3">
    <name type="scientific">Polarella glacialis</name>
    <name type="common">Dinoflagellate</name>
    <dbReference type="NCBI Taxonomy" id="89957"/>
    <lineage>
        <taxon>Eukaryota</taxon>
        <taxon>Sar</taxon>
        <taxon>Alveolata</taxon>
        <taxon>Dinophyceae</taxon>
        <taxon>Suessiales</taxon>
        <taxon>Suessiaceae</taxon>
        <taxon>Polarella</taxon>
    </lineage>
</organism>